<accession>A0ABD5HDS4</accession>
<dbReference type="InterPro" id="IPR003542">
    <property type="entry name" value="Enbac_synth_compD-like"/>
</dbReference>
<dbReference type="EMBL" id="JAWPBP010000008">
    <property type="protein sequence ID" value="MDW2716460.1"/>
    <property type="molecule type" value="Genomic_DNA"/>
</dbReference>
<dbReference type="EMBL" id="JAQNDI010000005">
    <property type="protein sequence ID" value="MDC0693272.1"/>
    <property type="molecule type" value="Genomic_DNA"/>
</dbReference>
<reference evidence="4 6" key="2">
    <citation type="submission" date="2023-10" db="EMBL/GenBank/DDBJ databases">
        <title>Fecal carriage and genetic characteristics of carbapenem-resistant Enterobacterales among healthy adults from four provinces of China.</title>
        <authorList>
            <person name="Li Y."/>
            <person name="Zhang R."/>
        </authorList>
    </citation>
    <scope>NUCLEOTIDE SEQUENCE [LARGE SCALE GENOMIC DNA]</scope>
    <source>
        <strain evidence="4 6">HN-157</strain>
    </source>
</reference>
<dbReference type="PANTHER" id="PTHR38096">
    <property type="entry name" value="ENTEROBACTIN SYNTHASE COMPONENT D"/>
    <property type="match status" value="1"/>
</dbReference>
<dbReference type="Proteomes" id="UP001287436">
    <property type="component" value="Unassembled WGS sequence"/>
</dbReference>
<sequence length="113" mass="12646">MTKIFAGIFIRHCKTGDVIQESLIRDCKSEFDIAEYNDALFSTFTLGFSESLSLTVLKRRVEYLAGIISVQILRIKEGIDKKVALCSDRSPEWPEGWNGSISLPNGENDVKAC</sequence>
<evidence type="ECO:0000313" key="5">
    <source>
        <dbReference type="Proteomes" id="UP001221816"/>
    </source>
</evidence>
<dbReference type="Pfam" id="PF17837">
    <property type="entry name" value="4PPT_N"/>
    <property type="match status" value="1"/>
</dbReference>
<comment type="caution">
    <text evidence="4">The sequence shown here is derived from an EMBL/GenBank/DDBJ whole genome shotgun (WGS) entry which is preliminary data.</text>
</comment>
<dbReference type="AlphaFoldDB" id="A0ABD5HDS4"/>
<evidence type="ECO:0000313" key="4">
    <source>
        <dbReference type="EMBL" id="MDW2716460.1"/>
    </source>
</evidence>
<reference evidence="3 5" key="1">
    <citation type="submission" date="2023-01" db="EMBL/GenBank/DDBJ databases">
        <authorList>
            <person name="Dale J."/>
        </authorList>
    </citation>
    <scope>NUCLEOTIDE SEQUENCE [LARGE SCALE GENOMIC DNA]</scope>
    <source>
        <strain evidence="3 5">2022EL-01098</strain>
    </source>
</reference>
<feature type="region of interest" description="Disordered" evidence="1">
    <location>
        <begin position="93"/>
        <end position="113"/>
    </location>
</feature>
<dbReference type="RefSeq" id="WP_139530177.1">
    <property type="nucleotide sequence ID" value="NZ_CABEJD010000044.1"/>
</dbReference>
<keyword evidence="5" id="KW-1185">Reference proteome</keyword>
<feature type="domain" description="4'-phosphopantetheinyl transferase N-terminal" evidence="2">
    <location>
        <begin position="53"/>
        <end position="102"/>
    </location>
</feature>
<protein>
    <recommendedName>
        <fullName evidence="2">4'-phosphopantetheinyl transferase N-terminal domain-containing protein</fullName>
    </recommendedName>
</protein>
<proteinExistence type="predicted"/>
<evidence type="ECO:0000313" key="3">
    <source>
        <dbReference type="EMBL" id="MDC0693272.1"/>
    </source>
</evidence>
<evidence type="ECO:0000313" key="6">
    <source>
        <dbReference type="Proteomes" id="UP001287436"/>
    </source>
</evidence>
<evidence type="ECO:0000256" key="1">
    <source>
        <dbReference type="SAM" id="MobiDB-lite"/>
    </source>
</evidence>
<dbReference type="PANTHER" id="PTHR38096:SF1">
    <property type="entry name" value="ENTEROBACTIN SYNTHASE COMPONENT D"/>
    <property type="match status" value="1"/>
</dbReference>
<evidence type="ECO:0000259" key="2">
    <source>
        <dbReference type="Pfam" id="PF17837"/>
    </source>
</evidence>
<gene>
    <name evidence="3" type="ORF">PIK62_11620</name>
    <name evidence="4" type="ORF">RYZ49_11635</name>
</gene>
<dbReference type="InterPro" id="IPR041354">
    <property type="entry name" value="4PPT_N"/>
</dbReference>
<name>A0ABD5HDS4_9ENTR</name>
<organism evidence="4 6">
    <name type="scientific">Klebsiella pasteurii</name>
    <dbReference type="NCBI Taxonomy" id="2587529"/>
    <lineage>
        <taxon>Bacteria</taxon>
        <taxon>Pseudomonadati</taxon>
        <taxon>Pseudomonadota</taxon>
        <taxon>Gammaproteobacteria</taxon>
        <taxon>Enterobacterales</taxon>
        <taxon>Enterobacteriaceae</taxon>
        <taxon>Klebsiella/Raoultella group</taxon>
        <taxon>Klebsiella</taxon>
    </lineage>
</organism>
<dbReference type="Proteomes" id="UP001221816">
    <property type="component" value="Unassembled WGS sequence"/>
</dbReference>